<proteinExistence type="predicted"/>
<name>A0A1I5CJQ1_PSUAM</name>
<organism evidence="2 3">
    <name type="scientific">Pseudonocardia ammonioxydans</name>
    <dbReference type="NCBI Taxonomy" id="260086"/>
    <lineage>
        <taxon>Bacteria</taxon>
        <taxon>Bacillati</taxon>
        <taxon>Actinomycetota</taxon>
        <taxon>Actinomycetes</taxon>
        <taxon>Pseudonocardiales</taxon>
        <taxon>Pseudonocardiaceae</taxon>
        <taxon>Pseudonocardia</taxon>
    </lineage>
</organism>
<dbReference type="InterPro" id="IPR005835">
    <property type="entry name" value="NTP_transferase_dom"/>
</dbReference>
<keyword evidence="2" id="KW-0548">Nucleotidyltransferase</keyword>
<dbReference type="AlphaFoldDB" id="A0A1I5CJQ1"/>
<evidence type="ECO:0000259" key="1">
    <source>
        <dbReference type="Pfam" id="PF00483"/>
    </source>
</evidence>
<dbReference type="CDD" id="cd02524">
    <property type="entry name" value="G1P_cytidylyltransferase"/>
    <property type="match status" value="1"/>
</dbReference>
<dbReference type="Gene3D" id="3.90.550.10">
    <property type="entry name" value="Spore Coat Polysaccharide Biosynthesis Protein SpsA, Chain A"/>
    <property type="match status" value="1"/>
</dbReference>
<dbReference type="EMBL" id="FOUY01000023">
    <property type="protein sequence ID" value="SFN87143.1"/>
    <property type="molecule type" value="Genomic_DNA"/>
</dbReference>
<reference evidence="2 3" key="1">
    <citation type="submission" date="2016-10" db="EMBL/GenBank/DDBJ databases">
        <authorList>
            <person name="de Groot N.N."/>
        </authorList>
    </citation>
    <scope>NUCLEOTIDE SEQUENCE [LARGE SCALE GENOMIC DNA]</scope>
    <source>
        <strain evidence="2 3">CGMCC 4.1877</strain>
    </source>
</reference>
<feature type="domain" description="Nucleotidyl transferase" evidence="1">
    <location>
        <begin position="8"/>
        <end position="243"/>
    </location>
</feature>
<dbReference type="RefSeq" id="WP_093347495.1">
    <property type="nucleotide sequence ID" value="NZ_FOUY01000023.1"/>
</dbReference>
<accession>A0A1I5CJQ1</accession>
<dbReference type="PANTHER" id="PTHR47183">
    <property type="entry name" value="GLUCOSE-1-PHOSPHATE CYTIDYLYLTRANSFERASE-RELATED"/>
    <property type="match status" value="1"/>
</dbReference>
<gene>
    <name evidence="2" type="ORF">SAMN05216207_102342</name>
</gene>
<keyword evidence="2" id="KW-0808">Transferase</keyword>
<dbReference type="STRING" id="260086.SAMN05216207_102342"/>
<protein>
    <submittedName>
        <fullName evidence="2">Glucose-1-phosphate cytidylyltransferase</fullName>
    </submittedName>
</protein>
<keyword evidence="3" id="KW-1185">Reference proteome</keyword>
<evidence type="ECO:0000313" key="3">
    <source>
        <dbReference type="Proteomes" id="UP000199614"/>
    </source>
</evidence>
<dbReference type="InterPro" id="IPR013446">
    <property type="entry name" value="G1P_cyt_trans-like"/>
</dbReference>
<dbReference type="Pfam" id="PF00483">
    <property type="entry name" value="NTP_transferase"/>
    <property type="match status" value="1"/>
</dbReference>
<dbReference type="PANTHER" id="PTHR47183:SF1">
    <property type="entry name" value="GLUCOSE-1-PHOSPHATE CYTIDYLYLTRANSFERASE"/>
    <property type="match status" value="1"/>
</dbReference>
<dbReference type="InterPro" id="IPR029044">
    <property type="entry name" value="Nucleotide-diphossugar_trans"/>
</dbReference>
<dbReference type="OrthoDB" id="9814110at2"/>
<dbReference type="SUPFAM" id="SSF53448">
    <property type="entry name" value="Nucleotide-diphospho-sugar transferases"/>
    <property type="match status" value="1"/>
</dbReference>
<evidence type="ECO:0000313" key="2">
    <source>
        <dbReference type="EMBL" id="SFN87143.1"/>
    </source>
</evidence>
<dbReference type="Proteomes" id="UP000199614">
    <property type="component" value="Unassembled WGS sequence"/>
</dbReference>
<dbReference type="GO" id="GO:0047343">
    <property type="term" value="F:glucose-1-phosphate cytidylyltransferase activity"/>
    <property type="evidence" value="ECO:0007669"/>
    <property type="project" value="InterPro"/>
</dbReference>
<sequence>MNPETPVVILCGGKGTRIREASESLPKAMVEIGGRPIVWHIMKIYRQHGYRRFILCLGYKSWAIKEYFLDYRARLSDFTLSMADKHRIDFHNGVDEDWEITFAETGLEAATGSRVREIARYVDTDNFFLTYGDGVATVDITALAKEHEESGKIGTVTGVHPTSKFGEMHVDGNRVVEFNEKPTQVSGFVSGGFFAFKREFLDTYLGKTGDDAVWLEHEPLQRLARDGELNVHAHEDFWCAMDTFKDYEFLNGMWASGEAPWKTWD</sequence>